<proteinExistence type="predicted"/>
<gene>
    <name evidence="2" type="ORF">HMN09_00001200</name>
</gene>
<keyword evidence="3" id="KW-1185">Reference proteome</keyword>
<feature type="region of interest" description="Disordered" evidence="1">
    <location>
        <begin position="217"/>
        <end position="258"/>
    </location>
</feature>
<evidence type="ECO:0000313" key="2">
    <source>
        <dbReference type="EMBL" id="KAF7322242.1"/>
    </source>
</evidence>
<organism evidence="2 3">
    <name type="scientific">Mycena chlorophos</name>
    <name type="common">Agaric fungus</name>
    <name type="synonym">Agaricus chlorophos</name>
    <dbReference type="NCBI Taxonomy" id="658473"/>
    <lineage>
        <taxon>Eukaryota</taxon>
        <taxon>Fungi</taxon>
        <taxon>Dikarya</taxon>
        <taxon>Basidiomycota</taxon>
        <taxon>Agaricomycotina</taxon>
        <taxon>Agaricomycetes</taxon>
        <taxon>Agaricomycetidae</taxon>
        <taxon>Agaricales</taxon>
        <taxon>Marasmiineae</taxon>
        <taxon>Mycenaceae</taxon>
        <taxon>Mycena</taxon>
    </lineage>
</organism>
<evidence type="ECO:0000313" key="3">
    <source>
        <dbReference type="Proteomes" id="UP000613580"/>
    </source>
</evidence>
<sequence>MAHACCPRCSAQIPAAQLSKGVRNPANKGYWYQRCPRCTWFQWLAFRPDESPGSSDNVQPDFDDPNSSSPPIPPTPFPLDPALYYESLADLPPPNAICAAPAACGHHDTHLHRAIPPILQQEHPHCASPSVLPPHPCPRPYQHCPPLPRSAILASRRNHLAKTTADASLGRKSAGARCAPTVARRRQAACMPDIASRHLLPPPTAILLRSHAHRPLPRRLPRLPRNFAVDGPSNDNTLDDELPDAPSTDPPPKIHRRQMGKDWQMQYKAGVEQQQRRQREQDEKRVQAQRAQTQVSICYYSEEDEDPQLIQEQGLPHLPQFNPSLHPRLLQKLNLAIEDEVWIYDYASRLWSRRDVNTTLMIVSGQTLIFRRIGLPSSQCPRLDQMITLYAPVANTGKSLKRKAEPRLDISAAQARTQSTPRPHRARLDISTAIAHALRNVIPDFTFDVTHTDDASLDSANHKPHPLPVASRQ</sequence>
<dbReference type="AlphaFoldDB" id="A0A8H6TT10"/>
<evidence type="ECO:0000256" key="1">
    <source>
        <dbReference type="SAM" id="MobiDB-lite"/>
    </source>
</evidence>
<protein>
    <submittedName>
        <fullName evidence="2">Uncharacterized protein</fullName>
    </submittedName>
</protein>
<dbReference type="EMBL" id="JACAZE010000001">
    <property type="protein sequence ID" value="KAF7322242.1"/>
    <property type="molecule type" value="Genomic_DNA"/>
</dbReference>
<dbReference type="Proteomes" id="UP000613580">
    <property type="component" value="Unassembled WGS sequence"/>
</dbReference>
<accession>A0A8H6TT10</accession>
<comment type="caution">
    <text evidence="2">The sequence shown here is derived from an EMBL/GenBank/DDBJ whole genome shotgun (WGS) entry which is preliminary data.</text>
</comment>
<dbReference type="OrthoDB" id="3051494at2759"/>
<reference evidence="2" key="1">
    <citation type="submission" date="2020-05" db="EMBL/GenBank/DDBJ databases">
        <title>Mycena genomes resolve the evolution of fungal bioluminescence.</title>
        <authorList>
            <person name="Tsai I.J."/>
        </authorList>
    </citation>
    <scope>NUCLEOTIDE SEQUENCE</scope>
    <source>
        <strain evidence="2">110903Hualien_Pintung</strain>
    </source>
</reference>
<name>A0A8H6TT10_MYCCL</name>
<feature type="region of interest" description="Disordered" evidence="1">
    <location>
        <begin position="51"/>
        <end position="73"/>
    </location>
</feature>